<sequence length="106" mass="11543">MFLLNGFALDGHVVVEEVVKKRGKGTTTTTSSSFVGKEKKKTKYVLELNTPATLWSGKALQGQKADPLNCFLLKAATELMKRAGFHVVASSITYDGLIERNTLVVV</sequence>
<organism evidence="1">
    <name type="scientific">Cyclophora tenuis</name>
    <name type="common">Marine diatom</name>
    <dbReference type="NCBI Taxonomy" id="216820"/>
    <lineage>
        <taxon>Eukaryota</taxon>
        <taxon>Sar</taxon>
        <taxon>Stramenopiles</taxon>
        <taxon>Ochrophyta</taxon>
        <taxon>Bacillariophyta</taxon>
        <taxon>Fragilariophyceae</taxon>
        <taxon>Fragilariophycidae</taxon>
        <taxon>Cyclophorales</taxon>
        <taxon>Cyclophoraceae</taxon>
        <taxon>Cyclophora</taxon>
    </lineage>
</organism>
<gene>
    <name evidence="1" type="ORF">CTEN0397_LOCUS6711</name>
</gene>
<evidence type="ECO:0000313" key="1">
    <source>
        <dbReference type="EMBL" id="CAD8935677.1"/>
    </source>
</evidence>
<reference evidence="1" key="1">
    <citation type="submission" date="2021-01" db="EMBL/GenBank/DDBJ databases">
        <authorList>
            <person name="Corre E."/>
            <person name="Pelletier E."/>
            <person name="Niang G."/>
            <person name="Scheremetjew M."/>
            <person name="Finn R."/>
            <person name="Kale V."/>
            <person name="Holt S."/>
            <person name="Cochrane G."/>
            <person name="Meng A."/>
            <person name="Brown T."/>
            <person name="Cohen L."/>
        </authorList>
    </citation>
    <scope>NUCLEOTIDE SEQUENCE</scope>
    <source>
        <strain evidence="1">ECT3854</strain>
    </source>
</reference>
<protein>
    <submittedName>
        <fullName evidence="1">Uncharacterized protein</fullName>
    </submittedName>
</protein>
<accession>A0A7S1D323</accession>
<name>A0A7S1D323_CYCTE</name>
<dbReference type="AlphaFoldDB" id="A0A7S1D323"/>
<dbReference type="EMBL" id="HBFW01010395">
    <property type="protein sequence ID" value="CAD8935677.1"/>
    <property type="molecule type" value="Transcribed_RNA"/>
</dbReference>
<proteinExistence type="predicted"/>